<dbReference type="HOGENOM" id="CLU_2670747_0_0_1"/>
<name>A0A067MDY5_BOTB1</name>
<dbReference type="EMBL" id="KL198047">
    <property type="protein sequence ID" value="KDQ12895.1"/>
    <property type="molecule type" value="Genomic_DNA"/>
</dbReference>
<evidence type="ECO:0000313" key="2">
    <source>
        <dbReference type="Proteomes" id="UP000027195"/>
    </source>
</evidence>
<reference evidence="2" key="1">
    <citation type="journal article" date="2014" name="Proc. Natl. Acad. Sci. U.S.A.">
        <title>Extensive sampling of basidiomycete genomes demonstrates inadequacy of the white-rot/brown-rot paradigm for wood decay fungi.</title>
        <authorList>
            <person name="Riley R."/>
            <person name="Salamov A.A."/>
            <person name="Brown D.W."/>
            <person name="Nagy L.G."/>
            <person name="Floudas D."/>
            <person name="Held B.W."/>
            <person name="Levasseur A."/>
            <person name="Lombard V."/>
            <person name="Morin E."/>
            <person name="Otillar R."/>
            <person name="Lindquist E.A."/>
            <person name="Sun H."/>
            <person name="LaButti K.M."/>
            <person name="Schmutz J."/>
            <person name="Jabbour D."/>
            <person name="Luo H."/>
            <person name="Baker S.E."/>
            <person name="Pisabarro A.G."/>
            <person name="Walton J.D."/>
            <person name="Blanchette R.A."/>
            <person name="Henrissat B."/>
            <person name="Martin F."/>
            <person name="Cullen D."/>
            <person name="Hibbett D.S."/>
            <person name="Grigoriev I.V."/>
        </authorList>
    </citation>
    <scope>NUCLEOTIDE SEQUENCE [LARGE SCALE GENOMIC DNA]</scope>
    <source>
        <strain evidence="2">FD-172 SS1</strain>
    </source>
</reference>
<accession>A0A067MDY5</accession>
<gene>
    <name evidence="1" type="ORF">BOTBODRAFT_404729</name>
</gene>
<proteinExistence type="predicted"/>
<protein>
    <submittedName>
        <fullName evidence="1">Uncharacterized protein</fullName>
    </submittedName>
</protein>
<keyword evidence="2" id="KW-1185">Reference proteome</keyword>
<sequence length="75" mass="8217">MANKNECGVSGTNNFHHAHKRPPLHFVRYASHKHRQCPPPAPPASWFSHRNYALGLGTSRGEGTDGSVSFYGCIA</sequence>
<evidence type="ECO:0000313" key="1">
    <source>
        <dbReference type="EMBL" id="KDQ12895.1"/>
    </source>
</evidence>
<dbReference type="AlphaFoldDB" id="A0A067MDY5"/>
<dbReference type="Proteomes" id="UP000027195">
    <property type="component" value="Unassembled WGS sequence"/>
</dbReference>
<dbReference type="InParanoid" id="A0A067MDY5"/>
<organism evidence="1 2">
    <name type="scientific">Botryobasidium botryosum (strain FD-172 SS1)</name>
    <dbReference type="NCBI Taxonomy" id="930990"/>
    <lineage>
        <taxon>Eukaryota</taxon>
        <taxon>Fungi</taxon>
        <taxon>Dikarya</taxon>
        <taxon>Basidiomycota</taxon>
        <taxon>Agaricomycotina</taxon>
        <taxon>Agaricomycetes</taxon>
        <taxon>Cantharellales</taxon>
        <taxon>Botryobasidiaceae</taxon>
        <taxon>Botryobasidium</taxon>
    </lineage>
</organism>